<evidence type="ECO:0000313" key="2">
    <source>
        <dbReference type="Proteomes" id="UP001165065"/>
    </source>
</evidence>
<sequence length="302" mass="32968">MLCCCFIPSSSSARELDDVWRTYLTSPPPHAISLASDLKARADSLASEIQSSSLAVDLSDIDVVVSGGGNYDAFYLGVQMMMSRLEGPRINVARYAGVSAGGMMPFEVALKGEDATLLSHLSYGVLTEEYSEHYKSTLQAGYLEDHHWRIMAAWQTETYADRLAGLDGRVIMGTSCFKPLPTLVLIDSYTAVDDQATHAFMSTGTYLEMYGGYPCTDGGLTTGDKMTPLFQDNVRPQMVVDLMATGANSELVFKVLLDDYVDLIKTGMDEFVNFVTKGQTEREGIISLCPVGSDVKDFVCKV</sequence>
<dbReference type="EMBL" id="BRYA01000259">
    <property type="protein sequence ID" value="GMI45630.1"/>
    <property type="molecule type" value="Genomic_DNA"/>
</dbReference>
<accession>A0A9W7GKQ5</accession>
<dbReference type="OrthoDB" id="191142at2759"/>
<gene>
    <name evidence="1" type="ORF">TrCOL_g13784</name>
</gene>
<protein>
    <submittedName>
        <fullName evidence="1">Uncharacterized protein</fullName>
    </submittedName>
</protein>
<keyword evidence="2" id="KW-1185">Reference proteome</keyword>
<comment type="caution">
    <text evidence="1">The sequence shown here is derived from an EMBL/GenBank/DDBJ whole genome shotgun (WGS) entry which is preliminary data.</text>
</comment>
<dbReference type="AlphaFoldDB" id="A0A9W7GKQ5"/>
<organism evidence="1 2">
    <name type="scientific">Triparma columacea</name>
    <dbReference type="NCBI Taxonomy" id="722753"/>
    <lineage>
        <taxon>Eukaryota</taxon>
        <taxon>Sar</taxon>
        <taxon>Stramenopiles</taxon>
        <taxon>Ochrophyta</taxon>
        <taxon>Bolidophyceae</taxon>
        <taxon>Parmales</taxon>
        <taxon>Triparmaceae</taxon>
        <taxon>Triparma</taxon>
    </lineage>
</organism>
<proteinExistence type="predicted"/>
<dbReference type="InterPro" id="IPR016035">
    <property type="entry name" value="Acyl_Trfase/lysoPLipase"/>
</dbReference>
<dbReference type="Proteomes" id="UP001165065">
    <property type="component" value="Unassembled WGS sequence"/>
</dbReference>
<dbReference type="SUPFAM" id="SSF52151">
    <property type="entry name" value="FabD/lysophospholipase-like"/>
    <property type="match status" value="1"/>
</dbReference>
<name>A0A9W7GKQ5_9STRA</name>
<evidence type="ECO:0000313" key="1">
    <source>
        <dbReference type="EMBL" id="GMI45630.1"/>
    </source>
</evidence>
<reference evidence="2" key="1">
    <citation type="journal article" date="2023" name="Commun. Biol.">
        <title>Genome analysis of Parmales, the sister group of diatoms, reveals the evolutionary specialization of diatoms from phago-mixotrophs to photoautotrophs.</title>
        <authorList>
            <person name="Ban H."/>
            <person name="Sato S."/>
            <person name="Yoshikawa S."/>
            <person name="Yamada K."/>
            <person name="Nakamura Y."/>
            <person name="Ichinomiya M."/>
            <person name="Sato N."/>
            <person name="Blanc-Mathieu R."/>
            <person name="Endo H."/>
            <person name="Kuwata A."/>
            <person name="Ogata H."/>
        </authorList>
    </citation>
    <scope>NUCLEOTIDE SEQUENCE [LARGE SCALE GENOMIC DNA]</scope>
</reference>